<proteinExistence type="predicted"/>
<comment type="caution">
    <text evidence="1">The sequence shown here is derived from an EMBL/GenBank/DDBJ whole genome shotgun (WGS) entry which is preliminary data.</text>
</comment>
<accession>B9Y462</accession>
<gene>
    <name evidence="1" type="ORF">HOLDEFILI_00593</name>
</gene>
<dbReference type="HOGENOM" id="CLU_3234576_0_0_9"/>
<reference evidence="1 2" key="1">
    <citation type="submission" date="2008-12" db="EMBL/GenBank/DDBJ databases">
        <authorList>
            <person name="Fulton L."/>
            <person name="Clifton S."/>
            <person name="Fulton B."/>
            <person name="Xu J."/>
            <person name="Minx P."/>
            <person name="Pepin K.H."/>
            <person name="Johnson M."/>
            <person name="Bhonagiri V."/>
            <person name="Nash W.E."/>
            <person name="Mardis E.R."/>
            <person name="Wilson R.K."/>
        </authorList>
    </citation>
    <scope>NUCLEOTIDE SEQUENCE [LARGE SCALE GENOMIC DNA]</scope>
    <source>
        <strain evidence="1 2">DSM 12042</strain>
    </source>
</reference>
<dbReference type="AlphaFoldDB" id="B9Y462"/>
<protein>
    <submittedName>
        <fullName evidence="1">Uncharacterized protein</fullName>
    </submittedName>
</protein>
<organism evidence="1 2">
    <name type="scientific">Holdemania filiformis DSM 12042</name>
    <dbReference type="NCBI Taxonomy" id="545696"/>
    <lineage>
        <taxon>Bacteria</taxon>
        <taxon>Bacillati</taxon>
        <taxon>Bacillota</taxon>
        <taxon>Erysipelotrichia</taxon>
        <taxon>Erysipelotrichales</taxon>
        <taxon>Erysipelotrichaceae</taxon>
        <taxon>Holdemania</taxon>
    </lineage>
</organism>
<name>B9Y462_9FIRM</name>
<dbReference type="EMBL" id="ACCF01000044">
    <property type="protein sequence ID" value="EEF69239.1"/>
    <property type="molecule type" value="Genomic_DNA"/>
</dbReference>
<dbReference type="Proteomes" id="UP000005950">
    <property type="component" value="Unassembled WGS sequence"/>
</dbReference>
<evidence type="ECO:0000313" key="2">
    <source>
        <dbReference type="Proteomes" id="UP000005950"/>
    </source>
</evidence>
<reference evidence="1 2" key="2">
    <citation type="submission" date="2009-02" db="EMBL/GenBank/DDBJ databases">
        <title>Draft genome sequence of Holdemania filiformis DSM 12042.</title>
        <authorList>
            <person name="Sudarsanam P."/>
            <person name="Ley R."/>
            <person name="Guruge J."/>
            <person name="Turnbaugh P.J."/>
            <person name="Mahowald M."/>
            <person name="Liep D."/>
            <person name="Gordon J."/>
        </authorList>
    </citation>
    <scope>NUCLEOTIDE SEQUENCE [LARGE SCALE GENOMIC DNA]</scope>
    <source>
        <strain evidence="1 2">DSM 12042</strain>
    </source>
</reference>
<evidence type="ECO:0000313" key="1">
    <source>
        <dbReference type="EMBL" id="EEF69239.1"/>
    </source>
</evidence>
<sequence length="43" mass="4971">MDMASFYIITSTASPCGFISQLNFRIFENRYLFCLVELSLLKS</sequence>